<dbReference type="AlphaFoldDB" id="A0A3D3R3R3"/>
<proteinExistence type="predicted"/>
<accession>A0A3D3R3R3</accession>
<dbReference type="NCBIfam" id="TIGR03122">
    <property type="entry name" value="one_C_dehyd_C"/>
    <property type="match status" value="1"/>
</dbReference>
<protein>
    <submittedName>
        <fullName evidence="1">Formylmethanofuran dehydrogenase subunit C</fullName>
    </submittedName>
</protein>
<gene>
    <name evidence="1" type="ORF">DIT97_10800</name>
</gene>
<dbReference type="SUPFAM" id="SSF69336">
    <property type="entry name" value="Alpha subunit of glutamate synthase, C-terminal domain"/>
    <property type="match status" value="1"/>
</dbReference>
<sequence length="273" mass="28898">MAFTFTLKHALTIPVEVDSINHAAVQQLSADEVRALPVLQGNQRASLADFFDVKQSASEADLMVWVGDCSRVKAIGAELSSGVIRIEGNAGMHLGREMSGGQIQVQGDVADNLATAMRGGEIQIAGNAGDLVGAAWPGSKRGMNGGTILIRGNAGREAGHRMRRGVIVVGGDLGDAAGFDMIAGSIFSFGKIGVCPGAGMRRGTIAALGTVAEPELLPTFKYSCQYRPAWLSFFLHELKSVGFPVPEDCLNAEYRRYCGDFLTLGKGEVLVRQ</sequence>
<dbReference type="PANTHER" id="PTHR39673">
    <property type="entry name" value="TUNGSTEN FORMYLMETHANOFURAN DEHYDROGENASE, SUBUNIT C (FWDC)"/>
    <property type="match status" value="1"/>
</dbReference>
<dbReference type="EMBL" id="DQAY01000059">
    <property type="protein sequence ID" value="HCO23511.1"/>
    <property type="molecule type" value="Genomic_DNA"/>
</dbReference>
<dbReference type="PANTHER" id="PTHR39673:SF5">
    <property type="entry name" value="TUNGSTEN-CONTAINING FORMYLMETHANOFURAN DEHYDROGENASE 2 SUBUNIT C"/>
    <property type="match status" value="1"/>
</dbReference>
<dbReference type="InterPro" id="IPR036485">
    <property type="entry name" value="Glu_synth_asu_C_sf"/>
</dbReference>
<comment type="caution">
    <text evidence="1">The sequence shown here is derived from an EMBL/GenBank/DDBJ whole genome shotgun (WGS) entry which is preliminary data.</text>
</comment>
<dbReference type="GO" id="GO:0046914">
    <property type="term" value="F:transition metal ion binding"/>
    <property type="evidence" value="ECO:0007669"/>
    <property type="project" value="InterPro"/>
</dbReference>
<name>A0A3D3R3R3_9PLAN</name>
<dbReference type="Gene3D" id="2.160.20.60">
    <property type="entry name" value="Glutamate synthase, alpha subunit, C-terminal domain"/>
    <property type="match status" value="1"/>
</dbReference>
<dbReference type="Proteomes" id="UP000263642">
    <property type="component" value="Unassembled WGS sequence"/>
</dbReference>
<evidence type="ECO:0000313" key="1">
    <source>
        <dbReference type="EMBL" id="HCO23511.1"/>
    </source>
</evidence>
<dbReference type="GO" id="GO:0018493">
    <property type="term" value="F:formylmethanofuran dehydrogenase activity"/>
    <property type="evidence" value="ECO:0007669"/>
    <property type="project" value="InterPro"/>
</dbReference>
<dbReference type="InterPro" id="IPR017550">
    <property type="entry name" value="Formylmethanofuran_DH_suC"/>
</dbReference>
<reference evidence="1 2" key="1">
    <citation type="journal article" date="2018" name="Nat. Biotechnol.">
        <title>A standardized bacterial taxonomy based on genome phylogeny substantially revises the tree of life.</title>
        <authorList>
            <person name="Parks D.H."/>
            <person name="Chuvochina M."/>
            <person name="Waite D.W."/>
            <person name="Rinke C."/>
            <person name="Skarshewski A."/>
            <person name="Chaumeil P.A."/>
            <person name="Hugenholtz P."/>
        </authorList>
    </citation>
    <scope>NUCLEOTIDE SEQUENCE [LARGE SCALE GENOMIC DNA]</scope>
    <source>
        <strain evidence="1">UBA9375</strain>
    </source>
</reference>
<evidence type="ECO:0000313" key="2">
    <source>
        <dbReference type="Proteomes" id="UP000263642"/>
    </source>
</evidence>
<dbReference type="GO" id="GO:0015948">
    <property type="term" value="P:methanogenesis"/>
    <property type="evidence" value="ECO:0007669"/>
    <property type="project" value="InterPro"/>
</dbReference>
<organism evidence="1 2">
    <name type="scientific">Gimesia maris</name>
    <dbReference type="NCBI Taxonomy" id="122"/>
    <lineage>
        <taxon>Bacteria</taxon>
        <taxon>Pseudomonadati</taxon>
        <taxon>Planctomycetota</taxon>
        <taxon>Planctomycetia</taxon>
        <taxon>Planctomycetales</taxon>
        <taxon>Planctomycetaceae</taxon>
        <taxon>Gimesia</taxon>
    </lineage>
</organism>